<evidence type="ECO:0000256" key="5">
    <source>
        <dbReference type="ARBA" id="ARBA00022496"/>
    </source>
</evidence>
<dbReference type="EMBL" id="QYBC01000001">
    <property type="protein sequence ID" value="RYB07831.1"/>
    <property type="molecule type" value="Genomic_DNA"/>
</dbReference>
<evidence type="ECO:0000256" key="2">
    <source>
        <dbReference type="ARBA" id="ARBA00009810"/>
    </source>
</evidence>
<dbReference type="PANTHER" id="PTHR32552:SF68">
    <property type="entry name" value="FERRICHROME OUTER MEMBRANE TRANSPORTER_PHAGE RECEPTOR"/>
    <property type="match status" value="1"/>
</dbReference>
<evidence type="ECO:0000256" key="7">
    <source>
        <dbReference type="ARBA" id="ARBA00022729"/>
    </source>
</evidence>
<evidence type="ECO:0000259" key="17">
    <source>
        <dbReference type="Pfam" id="PF07715"/>
    </source>
</evidence>
<keyword evidence="7" id="KW-0732">Signal</keyword>
<evidence type="ECO:0000256" key="15">
    <source>
        <dbReference type="RuleBase" id="RU003357"/>
    </source>
</evidence>
<reference evidence="18 19" key="1">
    <citation type="submission" date="2018-09" db="EMBL/GenBank/DDBJ databases">
        <authorList>
            <person name="Grouzdev D.S."/>
            <person name="Krutkina M.S."/>
        </authorList>
    </citation>
    <scope>NUCLEOTIDE SEQUENCE [LARGE SCALE GENOMIC DNA]</scope>
    <source>
        <strain evidence="18 19">RmlP001</strain>
    </source>
</reference>
<evidence type="ECO:0000256" key="14">
    <source>
        <dbReference type="PROSITE-ProRule" id="PRU01360"/>
    </source>
</evidence>
<organism evidence="18 19">
    <name type="scientific">Lichenibacterium ramalinae</name>
    <dbReference type="NCBI Taxonomy" id="2316527"/>
    <lineage>
        <taxon>Bacteria</taxon>
        <taxon>Pseudomonadati</taxon>
        <taxon>Pseudomonadota</taxon>
        <taxon>Alphaproteobacteria</taxon>
        <taxon>Hyphomicrobiales</taxon>
        <taxon>Lichenihabitantaceae</taxon>
        <taxon>Lichenibacterium</taxon>
    </lineage>
</organism>
<dbReference type="InterPro" id="IPR010105">
    <property type="entry name" value="TonB_sidphr_rcpt"/>
</dbReference>
<dbReference type="InterPro" id="IPR012910">
    <property type="entry name" value="Plug_dom"/>
</dbReference>
<dbReference type="GO" id="GO:0009279">
    <property type="term" value="C:cell outer membrane"/>
    <property type="evidence" value="ECO:0007669"/>
    <property type="project" value="UniProtKB-SubCell"/>
</dbReference>
<keyword evidence="4 14" id="KW-1134">Transmembrane beta strand</keyword>
<evidence type="ECO:0000256" key="6">
    <source>
        <dbReference type="ARBA" id="ARBA00022692"/>
    </source>
</evidence>
<dbReference type="Pfam" id="PF00593">
    <property type="entry name" value="TonB_dep_Rec_b-barrel"/>
    <property type="match status" value="1"/>
</dbReference>
<dbReference type="GO" id="GO:0015344">
    <property type="term" value="F:siderophore uptake transmembrane transporter activity"/>
    <property type="evidence" value="ECO:0007669"/>
    <property type="project" value="TreeGrafter"/>
</dbReference>
<dbReference type="OrthoDB" id="9760333at2"/>
<comment type="caution">
    <text evidence="18">The sequence shown here is derived from an EMBL/GenBank/DDBJ whole genome shotgun (WGS) entry which is preliminary data.</text>
</comment>
<dbReference type="Gene3D" id="2.40.170.20">
    <property type="entry name" value="TonB-dependent receptor, beta-barrel domain"/>
    <property type="match status" value="1"/>
</dbReference>
<dbReference type="Proteomes" id="UP000289411">
    <property type="component" value="Unassembled WGS sequence"/>
</dbReference>
<dbReference type="NCBIfam" id="TIGR01783">
    <property type="entry name" value="TonB-siderophor"/>
    <property type="match status" value="1"/>
</dbReference>
<evidence type="ECO:0000256" key="10">
    <source>
        <dbReference type="ARBA" id="ARBA00023077"/>
    </source>
</evidence>
<name>A0A4Q2RLV0_9HYPH</name>
<evidence type="ECO:0000313" key="19">
    <source>
        <dbReference type="Proteomes" id="UP000289411"/>
    </source>
</evidence>
<protein>
    <submittedName>
        <fullName evidence="18">TonB-dependent siderophore receptor</fullName>
    </submittedName>
</protein>
<dbReference type="InterPro" id="IPR039426">
    <property type="entry name" value="TonB-dep_rcpt-like"/>
</dbReference>
<evidence type="ECO:0000256" key="4">
    <source>
        <dbReference type="ARBA" id="ARBA00022452"/>
    </source>
</evidence>
<evidence type="ECO:0000256" key="1">
    <source>
        <dbReference type="ARBA" id="ARBA00004571"/>
    </source>
</evidence>
<keyword evidence="12 18" id="KW-0675">Receptor</keyword>
<feature type="domain" description="TonB-dependent receptor plug" evidence="17">
    <location>
        <begin position="99"/>
        <end position="201"/>
    </location>
</feature>
<keyword evidence="19" id="KW-1185">Reference proteome</keyword>
<dbReference type="InterPro" id="IPR000531">
    <property type="entry name" value="Beta-barrel_TonB"/>
</dbReference>
<evidence type="ECO:0000313" key="18">
    <source>
        <dbReference type="EMBL" id="RYB07831.1"/>
    </source>
</evidence>
<dbReference type="FunFam" id="2.170.130.10:FF:000001">
    <property type="entry name" value="Catecholate siderophore TonB-dependent receptor"/>
    <property type="match status" value="1"/>
</dbReference>
<dbReference type="InterPro" id="IPR037066">
    <property type="entry name" value="Plug_dom_sf"/>
</dbReference>
<keyword evidence="10 15" id="KW-0798">TonB box</keyword>
<evidence type="ECO:0000256" key="8">
    <source>
        <dbReference type="ARBA" id="ARBA00023004"/>
    </source>
</evidence>
<reference evidence="18 19" key="2">
    <citation type="submission" date="2019-02" db="EMBL/GenBank/DDBJ databases">
        <title>'Lichenibacterium ramalinii' gen. nov. sp. nov., 'Lichenibacterium minor' gen. nov. sp. nov.</title>
        <authorList>
            <person name="Pankratov T."/>
        </authorList>
    </citation>
    <scope>NUCLEOTIDE SEQUENCE [LARGE SCALE GENOMIC DNA]</scope>
    <source>
        <strain evidence="18 19">RmlP001</strain>
    </source>
</reference>
<dbReference type="Gene3D" id="2.170.130.10">
    <property type="entry name" value="TonB-dependent receptor, plug domain"/>
    <property type="match status" value="1"/>
</dbReference>
<dbReference type="SUPFAM" id="SSF56935">
    <property type="entry name" value="Porins"/>
    <property type="match status" value="1"/>
</dbReference>
<accession>A0A4Q2RLV0</accession>
<keyword evidence="8" id="KW-0408">Iron</keyword>
<keyword evidence="6 14" id="KW-0812">Transmembrane</keyword>
<dbReference type="GO" id="GO:0015891">
    <property type="term" value="P:siderophore transport"/>
    <property type="evidence" value="ECO:0007669"/>
    <property type="project" value="InterPro"/>
</dbReference>
<evidence type="ECO:0000256" key="12">
    <source>
        <dbReference type="ARBA" id="ARBA00023170"/>
    </source>
</evidence>
<dbReference type="PANTHER" id="PTHR32552">
    <property type="entry name" value="FERRICHROME IRON RECEPTOR-RELATED"/>
    <property type="match status" value="1"/>
</dbReference>
<evidence type="ECO:0000259" key="16">
    <source>
        <dbReference type="Pfam" id="PF00593"/>
    </source>
</evidence>
<comment type="similarity">
    <text evidence="2 14 15">Belongs to the TonB-dependent receptor family.</text>
</comment>
<dbReference type="RefSeq" id="WP_129217304.1">
    <property type="nucleotide sequence ID" value="NZ_QYBC01000001.1"/>
</dbReference>
<keyword evidence="5" id="KW-0410">Iron transport</keyword>
<keyword evidence="13 14" id="KW-0998">Cell outer membrane</keyword>
<evidence type="ECO:0000256" key="13">
    <source>
        <dbReference type="ARBA" id="ARBA00023237"/>
    </source>
</evidence>
<evidence type="ECO:0000256" key="9">
    <source>
        <dbReference type="ARBA" id="ARBA00023065"/>
    </source>
</evidence>
<comment type="subcellular location">
    <subcellularLocation>
        <location evidence="1 14">Cell outer membrane</location>
        <topology evidence="1 14">Multi-pass membrane protein</topology>
    </subcellularLocation>
</comment>
<keyword evidence="11 14" id="KW-0472">Membrane</keyword>
<keyword evidence="9" id="KW-0406">Ion transport</keyword>
<gene>
    <name evidence="18" type="ORF">D3272_01525</name>
</gene>
<dbReference type="AlphaFoldDB" id="A0A4Q2RLV0"/>
<dbReference type="PROSITE" id="PS52016">
    <property type="entry name" value="TONB_DEPENDENT_REC_3"/>
    <property type="match status" value="1"/>
</dbReference>
<keyword evidence="3 14" id="KW-0813">Transport</keyword>
<dbReference type="GO" id="GO:0038023">
    <property type="term" value="F:signaling receptor activity"/>
    <property type="evidence" value="ECO:0007669"/>
    <property type="project" value="InterPro"/>
</dbReference>
<feature type="domain" description="TonB-dependent receptor-like beta-barrel" evidence="16">
    <location>
        <begin position="281"/>
        <end position="715"/>
    </location>
</feature>
<evidence type="ECO:0000256" key="3">
    <source>
        <dbReference type="ARBA" id="ARBA00022448"/>
    </source>
</evidence>
<dbReference type="InterPro" id="IPR036942">
    <property type="entry name" value="Beta-barrel_TonB_sf"/>
</dbReference>
<evidence type="ECO:0000256" key="11">
    <source>
        <dbReference type="ARBA" id="ARBA00023136"/>
    </source>
</evidence>
<dbReference type="Pfam" id="PF07715">
    <property type="entry name" value="Plug"/>
    <property type="match status" value="1"/>
</dbReference>
<proteinExistence type="inferred from homology"/>
<sequence>MGGRGGDREENGAGSAFEGTYAVRSRRGPALLLVGCAAAALLSGHAALAQQAAGGTVELDPIEVRGGGQGGTAYGAATGPVQGFTATESTAGTKTGTPLSRTPASVSVVGARQIEATRAESVPEALRYTPGVRPDSFGFDPRNDWFLIRGFTAQETGYFLDGLQLFSTAFGTFRVEPWGLERIDVLRGPASSLYGGSGSGGLIDAISKRPTPTPYHKLEVGVDNFGNAYGAFDVSGPVAPGSPWSYRLAALGRGGGTQVDSTDFDRGFVAPSLSYRPDGATSLTFLGQYMRDFTNGQNFLPYQGTVRPAPYGRISTRAFTSDPAIDKFEREQAFVGYEFEHSFGNAITVRQNFRYSHLDIQDQTAYGLGYAAAPSATSALLARGNFITTPRVNQITVDNQLQAQVDTSALQHTLLFGVDYKHYQLDDNQGFTSAPAFDLLNHNYNVVTTAPNSRYTLARDIQDQLGFYAQDQIQLGRVSLVLSGREDLVDTSVANRLYPALSTETDPTRFTGRAAAIYNTDVGINPYVGYSTSFNPVLGTNSATQQPLRPESGEQEEVGVKLQAPSLPVTASLALFNLTRSNVLTADPTNALVTLQTGEQRSRGIELDTTATLAEGLKAVGAFTAYDITNTRDLNTAIVGKVPVAVPEMLSSLFIDYTIPDGAFRGVGFGAGERFVGRSYADQLNQYKVPDYWLTDAALHYERDGYRAAINVQNLFDRTYVGSCSSVSACFYGDRRRITASLSYTW</sequence>
<dbReference type="CDD" id="cd01347">
    <property type="entry name" value="ligand_gated_channel"/>
    <property type="match status" value="1"/>
</dbReference>